<name>A0A1T4MAY4_TREPO</name>
<protein>
    <submittedName>
        <fullName evidence="4">Predicted O-methyltransferase YrrM</fullName>
    </submittedName>
</protein>
<evidence type="ECO:0000313" key="4">
    <source>
        <dbReference type="EMBL" id="SJZ64112.1"/>
    </source>
</evidence>
<keyword evidence="2 4" id="KW-0808">Transferase</keyword>
<dbReference type="InterPro" id="IPR002935">
    <property type="entry name" value="SAM_O-MeTrfase"/>
</dbReference>
<gene>
    <name evidence="4" type="ORF">SAMN02745149_01915</name>
</gene>
<reference evidence="4 5" key="1">
    <citation type="submission" date="2017-02" db="EMBL/GenBank/DDBJ databases">
        <authorList>
            <person name="Peterson S.W."/>
        </authorList>
    </citation>
    <scope>NUCLEOTIDE SEQUENCE [LARGE SCALE GENOMIC DNA]</scope>
    <source>
        <strain evidence="4 5">ATCC BAA-908</strain>
    </source>
</reference>
<dbReference type="GO" id="GO:0008171">
    <property type="term" value="F:O-methyltransferase activity"/>
    <property type="evidence" value="ECO:0007669"/>
    <property type="project" value="InterPro"/>
</dbReference>
<evidence type="ECO:0000256" key="1">
    <source>
        <dbReference type="ARBA" id="ARBA00022603"/>
    </source>
</evidence>
<dbReference type="STRING" id="261392.SAMN02745149_01915"/>
<dbReference type="GO" id="GO:0032259">
    <property type="term" value="P:methylation"/>
    <property type="evidence" value="ECO:0007669"/>
    <property type="project" value="UniProtKB-KW"/>
</dbReference>
<keyword evidence="1 4" id="KW-0489">Methyltransferase</keyword>
<dbReference type="EMBL" id="FUWG01000015">
    <property type="protein sequence ID" value="SJZ64112.1"/>
    <property type="molecule type" value="Genomic_DNA"/>
</dbReference>
<evidence type="ECO:0000256" key="2">
    <source>
        <dbReference type="ARBA" id="ARBA00022679"/>
    </source>
</evidence>
<dbReference type="PANTHER" id="PTHR43836">
    <property type="entry name" value="CATECHOL O-METHYLTRANSFERASE 1-RELATED"/>
    <property type="match status" value="1"/>
</dbReference>
<dbReference type="Gene3D" id="3.40.50.150">
    <property type="entry name" value="Vaccinia Virus protein VP39"/>
    <property type="match status" value="1"/>
</dbReference>
<sequence>MEDIAEIKEYAKKNSVPILRDGGDDFICNYIKQHNIKNILEIGTAIGYSAIRFAECAGDIHVTTIEMDIDRVIRAIQNIEDMHLQDRITVIHADALLYNDLKGEFDLIFIDAAKAQYIRFFEKYKAYLAPGGVIVSDNLAFHGMVEDLSLTHNYSTIKLVKKIRKYVDFLKQNKEFRTDFYSEGDGISVSCRAASAPYEPALS</sequence>
<dbReference type="SUPFAM" id="SSF53335">
    <property type="entry name" value="S-adenosyl-L-methionine-dependent methyltransferases"/>
    <property type="match status" value="1"/>
</dbReference>
<dbReference type="Proteomes" id="UP000190423">
    <property type="component" value="Unassembled WGS sequence"/>
</dbReference>
<evidence type="ECO:0000313" key="5">
    <source>
        <dbReference type="Proteomes" id="UP000190423"/>
    </source>
</evidence>
<dbReference type="PROSITE" id="PS51682">
    <property type="entry name" value="SAM_OMT_I"/>
    <property type="match status" value="1"/>
</dbReference>
<keyword evidence="5" id="KW-1185">Reference proteome</keyword>
<keyword evidence="3" id="KW-0949">S-adenosyl-L-methionine</keyword>
<dbReference type="RefSeq" id="WP_078933814.1">
    <property type="nucleotide sequence ID" value="NZ_FUWG01000015.1"/>
</dbReference>
<dbReference type="AlphaFoldDB" id="A0A1T4MAY4"/>
<dbReference type="PANTHER" id="PTHR43836:SF2">
    <property type="entry name" value="CATECHOL O-METHYLTRANSFERASE 1-RELATED"/>
    <property type="match status" value="1"/>
</dbReference>
<dbReference type="Pfam" id="PF01596">
    <property type="entry name" value="Methyltransf_3"/>
    <property type="match status" value="1"/>
</dbReference>
<accession>A0A1T4MAY4</accession>
<dbReference type="InterPro" id="IPR029063">
    <property type="entry name" value="SAM-dependent_MTases_sf"/>
</dbReference>
<dbReference type="CDD" id="cd02440">
    <property type="entry name" value="AdoMet_MTases"/>
    <property type="match status" value="1"/>
</dbReference>
<organism evidence="4 5">
    <name type="scientific">Treponema porcinum</name>
    <dbReference type="NCBI Taxonomy" id="261392"/>
    <lineage>
        <taxon>Bacteria</taxon>
        <taxon>Pseudomonadati</taxon>
        <taxon>Spirochaetota</taxon>
        <taxon>Spirochaetia</taxon>
        <taxon>Spirochaetales</taxon>
        <taxon>Treponemataceae</taxon>
        <taxon>Treponema</taxon>
    </lineage>
</organism>
<proteinExistence type="predicted"/>
<dbReference type="GeneID" id="78317194"/>
<evidence type="ECO:0000256" key="3">
    <source>
        <dbReference type="ARBA" id="ARBA00022691"/>
    </source>
</evidence>
<dbReference type="OrthoDB" id="9799672at2"/>